<dbReference type="AlphaFoldDB" id="A0A0J7K267"/>
<feature type="compositionally biased region" description="Basic and acidic residues" evidence="2">
    <location>
        <begin position="320"/>
        <end position="349"/>
    </location>
</feature>
<dbReference type="InterPro" id="IPR051336">
    <property type="entry name" value="RhoGEF_Guanine_NuclExch_SF"/>
</dbReference>
<gene>
    <name evidence="4" type="ORF">RF55_17797</name>
</gene>
<feature type="region of interest" description="Disordered" evidence="2">
    <location>
        <begin position="148"/>
        <end position="364"/>
    </location>
</feature>
<evidence type="ECO:0000256" key="2">
    <source>
        <dbReference type="SAM" id="MobiDB-lite"/>
    </source>
</evidence>
<dbReference type="SUPFAM" id="SSF50729">
    <property type="entry name" value="PH domain-like"/>
    <property type="match status" value="1"/>
</dbReference>
<dbReference type="GO" id="GO:0019898">
    <property type="term" value="C:extrinsic component of membrane"/>
    <property type="evidence" value="ECO:0007669"/>
    <property type="project" value="TreeGrafter"/>
</dbReference>
<dbReference type="FunFam" id="2.30.29.30:FF:000519">
    <property type="entry name" value="Muscle M-line assembly protein unc-89-like Protein"/>
    <property type="match status" value="1"/>
</dbReference>
<dbReference type="InterPro" id="IPR011993">
    <property type="entry name" value="PH-like_dom_sf"/>
</dbReference>
<name>A0A0J7K267_LASNI</name>
<dbReference type="CDD" id="cd13325">
    <property type="entry name" value="PH_unc89"/>
    <property type="match status" value="1"/>
</dbReference>
<dbReference type="GO" id="GO:0005737">
    <property type="term" value="C:cytoplasm"/>
    <property type="evidence" value="ECO:0007669"/>
    <property type="project" value="TreeGrafter"/>
</dbReference>
<dbReference type="Pfam" id="PF22697">
    <property type="entry name" value="SOS1_NGEF_PH"/>
    <property type="match status" value="1"/>
</dbReference>
<dbReference type="PaxDb" id="67767-A0A0J7K267"/>
<evidence type="ECO:0000256" key="1">
    <source>
        <dbReference type="ARBA" id="ARBA00022658"/>
    </source>
</evidence>
<dbReference type="PROSITE" id="PS50003">
    <property type="entry name" value="PH_DOMAIN"/>
    <property type="match status" value="1"/>
</dbReference>
<dbReference type="PANTHER" id="PTHR22826">
    <property type="entry name" value="RHO GUANINE EXCHANGE FACTOR-RELATED"/>
    <property type="match status" value="1"/>
</dbReference>
<dbReference type="GO" id="GO:0005085">
    <property type="term" value="F:guanyl-nucleotide exchange factor activity"/>
    <property type="evidence" value="ECO:0007669"/>
    <property type="project" value="UniProtKB-KW"/>
</dbReference>
<sequence>MLGIPHRATDNKFISNIEGYKGNIHKLGRLLTHEWYTVIDKEGKSKERYLFLFKARILVCKVRRISEDRSVFVLKDIIRLPEVEVKDHPGDIRSFELHNPAIPNYPITLIAHKDPVKACWLKEIRQYASDLIALAEHAADDLQVTEEVPEAKEELKSDEKPLPVKFEPQQANPESFKVQAKEEAKANPSPPKVDSIKDTKVVEKPVKVEQQQANPGSLKVQAKEEAKANPSPPKVDSIKDSKVAEKPVKVEPQQANPGSLKVQAKEEAKANPSTPKVDSIKDSKVAEKPVKVEPQQANPGSLKVEAKEEAKANPGPPKVDSIKDSTKVVEKRKDSVTNISEAKKTKVEEAQADMSRRYSSSRYSASSKVVEEYSSISSSRNGVSAYAESAASAVETRMSSSSQGMGQISETTTSYETAITGGAATDSNVEKGTAKVTLGTDAGKPVFIKTIEGCSVE</sequence>
<feature type="domain" description="PH" evidence="3">
    <location>
        <begin position="23"/>
        <end position="129"/>
    </location>
</feature>
<organism evidence="4 5">
    <name type="scientific">Lasius niger</name>
    <name type="common">Black garden ant</name>
    <dbReference type="NCBI Taxonomy" id="67767"/>
    <lineage>
        <taxon>Eukaryota</taxon>
        <taxon>Metazoa</taxon>
        <taxon>Ecdysozoa</taxon>
        <taxon>Arthropoda</taxon>
        <taxon>Hexapoda</taxon>
        <taxon>Insecta</taxon>
        <taxon>Pterygota</taxon>
        <taxon>Neoptera</taxon>
        <taxon>Endopterygota</taxon>
        <taxon>Hymenoptera</taxon>
        <taxon>Apocrita</taxon>
        <taxon>Aculeata</taxon>
        <taxon>Formicoidea</taxon>
        <taxon>Formicidae</taxon>
        <taxon>Formicinae</taxon>
        <taxon>Lasius</taxon>
        <taxon>Lasius</taxon>
    </lineage>
</organism>
<protein>
    <submittedName>
        <fullName evidence="4">Muscle m-line assembly protein unc-89</fullName>
    </submittedName>
</protein>
<feature type="compositionally biased region" description="Basic and acidic residues" evidence="2">
    <location>
        <begin position="149"/>
        <end position="162"/>
    </location>
</feature>
<dbReference type="PANTHER" id="PTHR22826:SF106">
    <property type="entry name" value="TRIO, ISOFORM A"/>
    <property type="match status" value="1"/>
</dbReference>
<comment type="caution">
    <text evidence="4">The sequence shown here is derived from an EMBL/GenBank/DDBJ whole genome shotgun (WGS) entry which is preliminary data.</text>
</comment>
<proteinExistence type="predicted"/>
<dbReference type="InterPro" id="IPR001849">
    <property type="entry name" value="PH_domain"/>
</dbReference>
<evidence type="ECO:0000313" key="5">
    <source>
        <dbReference type="Proteomes" id="UP000036403"/>
    </source>
</evidence>
<dbReference type="OrthoDB" id="2570713at2759"/>
<evidence type="ECO:0000259" key="3">
    <source>
        <dbReference type="PROSITE" id="PS50003"/>
    </source>
</evidence>
<keyword evidence="1" id="KW-0344">Guanine-nucleotide releasing factor</keyword>
<dbReference type="STRING" id="67767.A0A0J7K267"/>
<feature type="compositionally biased region" description="Basic and acidic residues" evidence="2">
    <location>
        <begin position="236"/>
        <end position="249"/>
    </location>
</feature>
<keyword evidence="5" id="KW-1185">Reference proteome</keyword>
<accession>A0A0J7K267</accession>
<dbReference type="SMART" id="SM00233">
    <property type="entry name" value="PH"/>
    <property type="match status" value="1"/>
</dbReference>
<evidence type="ECO:0000313" key="4">
    <source>
        <dbReference type="EMBL" id="KMQ84412.1"/>
    </source>
</evidence>
<dbReference type="EMBL" id="LBMM01016472">
    <property type="protein sequence ID" value="KMQ84412.1"/>
    <property type="molecule type" value="Genomic_DNA"/>
</dbReference>
<feature type="compositionally biased region" description="Basic and acidic residues" evidence="2">
    <location>
        <begin position="278"/>
        <end position="291"/>
    </location>
</feature>
<feature type="compositionally biased region" description="Basic and acidic residues" evidence="2">
    <location>
        <begin position="194"/>
        <end position="207"/>
    </location>
</feature>
<reference evidence="4 5" key="1">
    <citation type="submission" date="2015-04" db="EMBL/GenBank/DDBJ databases">
        <title>Lasius niger genome sequencing.</title>
        <authorList>
            <person name="Konorov E.A."/>
            <person name="Nikitin M.A."/>
            <person name="Kirill M.V."/>
            <person name="Chang P."/>
        </authorList>
    </citation>
    <scope>NUCLEOTIDE SEQUENCE [LARGE SCALE GENOMIC DNA]</scope>
    <source>
        <tissue evidence="4">Whole</tissue>
    </source>
</reference>
<dbReference type="InterPro" id="IPR055251">
    <property type="entry name" value="SOS1_NGEF_PH"/>
</dbReference>
<dbReference type="Proteomes" id="UP000036403">
    <property type="component" value="Unassembled WGS sequence"/>
</dbReference>
<dbReference type="Gene3D" id="2.30.29.30">
    <property type="entry name" value="Pleckstrin-homology domain (PH domain)/Phosphotyrosine-binding domain (PTB)"/>
    <property type="match status" value="1"/>
</dbReference>
<feature type="non-terminal residue" evidence="4">
    <location>
        <position position="457"/>
    </location>
</feature>